<dbReference type="InterPro" id="IPR002104">
    <property type="entry name" value="Integrase_catalytic"/>
</dbReference>
<dbReference type="GO" id="GO:0015074">
    <property type="term" value="P:DNA integration"/>
    <property type="evidence" value="ECO:0007669"/>
    <property type="project" value="UniProtKB-KW"/>
</dbReference>
<name>A0A4Z0RZI4_WEICO</name>
<dbReference type="Pfam" id="PF14659">
    <property type="entry name" value="Phage_int_SAM_3"/>
    <property type="match status" value="1"/>
</dbReference>
<keyword evidence="3" id="KW-0238">DNA-binding</keyword>
<dbReference type="RefSeq" id="WP_135518202.1">
    <property type="nucleotide sequence ID" value="NZ_PVSN01000013.1"/>
</dbReference>
<evidence type="ECO:0000313" key="6">
    <source>
        <dbReference type="EMBL" id="TGE75327.1"/>
    </source>
</evidence>
<comment type="similarity">
    <text evidence="1">Belongs to the 'phage' integrase family.</text>
</comment>
<dbReference type="PANTHER" id="PTHR30349:SF64">
    <property type="entry name" value="PROPHAGE INTEGRASE INTD-RELATED"/>
    <property type="match status" value="1"/>
</dbReference>
<gene>
    <name evidence="6" type="ORF">C6P11_02050</name>
</gene>
<evidence type="ECO:0000256" key="2">
    <source>
        <dbReference type="ARBA" id="ARBA00022908"/>
    </source>
</evidence>
<protein>
    <submittedName>
        <fullName evidence="6">Site-specific integrase</fullName>
    </submittedName>
</protein>
<feature type="domain" description="Tyr recombinase" evidence="5">
    <location>
        <begin position="168"/>
        <end position="373"/>
    </location>
</feature>
<dbReference type="AlphaFoldDB" id="A0A4Z0RZI4"/>
<dbReference type="Pfam" id="PF00589">
    <property type="entry name" value="Phage_integrase"/>
    <property type="match status" value="1"/>
</dbReference>
<dbReference type="GO" id="GO:0006310">
    <property type="term" value="P:DNA recombination"/>
    <property type="evidence" value="ECO:0007669"/>
    <property type="project" value="UniProtKB-KW"/>
</dbReference>
<dbReference type="InterPro" id="IPR004107">
    <property type="entry name" value="Integrase_SAM-like_N"/>
</dbReference>
<evidence type="ECO:0000256" key="1">
    <source>
        <dbReference type="ARBA" id="ARBA00008857"/>
    </source>
</evidence>
<dbReference type="GO" id="GO:0003677">
    <property type="term" value="F:DNA binding"/>
    <property type="evidence" value="ECO:0007669"/>
    <property type="project" value="UniProtKB-KW"/>
</dbReference>
<dbReference type="PANTHER" id="PTHR30349">
    <property type="entry name" value="PHAGE INTEGRASE-RELATED"/>
    <property type="match status" value="1"/>
</dbReference>
<evidence type="ECO:0000256" key="3">
    <source>
        <dbReference type="ARBA" id="ARBA00023125"/>
    </source>
</evidence>
<dbReference type="Proteomes" id="UP000297646">
    <property type="component" value="Unassembled WGS sequence"/>
</dbReference>
<dbReference type="InterPro" id="IPR011010">
    <property type="entry name" value="DNA_brk_join_enz"/>
</dbReference>
<dbReference type="SUPFAM" id="SSF56349">
    <property type="entry name" value="DNA breaking-rejoining enzymes"/>
    <property type="match status" value="1"/>
</dbReference>
<proteinExistence type="inferred from homology"/>
<dbReference type="InterPro" id="IPR050090">
    <property type="entry name" value="Tyrosine_recombinase_XerCD"/>
</dbReference>
<dbReference type="PROSITE" id="PS51898">
    <property type="entry name" value="TYR_RECOMBINASE"/>
    <property type="match status" value="1"/>
</dbReference>
<dbReference type="InterPro" id="IPR013762">
    <property type="entry name" value="Integrase-like_cat_sf"/>
</dbReference>
<dbReference type="OrthoDB" id="9803188at2"/>
<organism evidence="6 7">
    <name type="scientific">Weissella confusa</name>
    <name type="common">Lactobacillus confusus</name>
    <dbReference type="NCBI Taxonomy" id="1583"/>
    <lineage>
        <taxon>Bacteria</taxon>
        <taxon>Bacillati</taxon>
        <taxon>Bacillota</taxon>
        <taxon>Bacilli</taxon>
        <taxon>Lactobacillales</taxon>
        <taxon>Lactobacillaceae</taxon>
        <taxon>Weissella</taxon>
    </lineage>
</organism>
<keyword evidence="4" id="KW-0233">DNA recombination</keyword>
<comment type="caution">
    <text evidence="6">The sequence shown here is derived from an EMBL/GenBank/DDBJ whole genome shotgun (WGS) entry which is preliminary data.</text>
</comment>
<dbReference type="Pfam" id="PF14657">
    <property type="entry name" value="Arm-DNA-bind_4"/>
    <property type="match status" value="1"/>
</dbReference>
<dbReference type="Gene3D" id="1.10.150.130">
    <property type="match status" value="1"/>
</dbReference>
<dbReference type="Gene3D" id="1.10.443.10">
    <property type="entry name" value="Intergrase catalytic core"/>
    <property type="match status" value="1"/>
</dbReference>
<dbReference type="CDD" id="cd01189">
    <property type="entry name" value="INT_ICEBs1_C_like"/>
    <property type="match status" value="1"/>
</dbReference>
<evidence type="ECO:0000256" key="4">
    <source>
        <dbReference type="ARBA" id="ARBA00023172"/>
    </source>
</evidence>
<dbReference type="InterPro" id="IPR028259">
    <property type="entry name" value="AP2-like_int_N"/>
</dbReference>
<sequence>MSIKKETNGKWSARVTWTDDLGKRREKRKRGLASKTLAKQWERQALTAIDNGEFETVSVNMTTNQLFNQWFDDYKRSVKPVSYAKVQKLFEHHILTSAWFDGVKIKDIKKRDIQRWVNAMAKNNTTYKRQVNYFKKMLAMAVSLELMDSNPFDTVLYPKAKAKPVYTDRVDFYDRKQLAAFWSAVQDKYDNLESMNKLAYLRTLAWTGMRNGELRAITWSDVHLDGANPYINVNKTMSEVTGQGVVIDTPKTDAGKRTVKLDIRTAGYLKKWRAIQAKKLMAKGQKADVVWTNRIMTKRISANQPRSWLLSAIKGTDVPPINIHGLRHTYITLSVQAGMDIKTLQAQVGHDDIQTTLNIYASVTDEMRANTAETFTSLVNF</sequence>
<dbReference type="InterPro" id="IPR010998">
    <property type="entry name" value="Integrase_recombinase_N"/>
</dbReference>
<dbReference type="EMBL" id="PVSN01000013">
    <property type="protein sequence ID" value="TGE75327.1"/>
    <property type="molecule type" value="Genomic_DNA"/>
</dbReference>
<evidence type="ECO:0000259" key="5">
    <source>
        <dbReference type="PROSITE" id="PS51898"/>
    </source>
</evidence>
<keyword evidence="2" id="KW-0229">DNA integration</keyword>
<reference evidence="6 7" key="1">
    <citation type="submission" date="2018-03" db="EMBL/GenBank/DDBJ databases">
        <title>Genome sequencing of Weissella confusa isolates.</title>
        <authorList>
            <person name="Kajala I."/>
            <person name="Baruah R."/>
            <person name="Bergsveinson J."/>
            <person name="Juvonen R."/>
            <person name="Ziola B."/>
        </authorList>
    </citation>
    <scope>NUCLEOTIDE SEQUENCE [LARGE SCALE GENOMIC DNA]</scope>
    <source>
        <strain evidence="6 7">VTT E-062653</strain>
    </source>
</reference>
<evidence type="ECO:0000313" key="7">
    <source>
        <dbReference type="Proteomes" id="UP000297646"/>
    </source>
</evidence>
<accession>A0A4Z0RZI4</accession>